<sequence length="77" mass="9470">MEQYEKDLIVRYSEEDEELKKLLENHQMYEKQLERFENKHFLTPSEEREVREIKKKKLAGKTRMHAILDNYKAKEGK</sequence>
<protein>
    <recommendedName>
        <fullName evidence="4">DUF465 domain-containing protein</fullName>
    </recommendedName>
</protein>
<keyword evidence="1" id="KW-0175">Coiled coil</keyword>
<dbReference type="Proteomes" id="UP000005496">
    <property type="component" value="Unassembled WGS sequence"/>
</dbReference>
<accession>D6SLV9</accession>
<feature type="coiled-coil region" evidence="1">
    <location>
        <begin position="12"/>
        <end position="39"/>
    </location>
</feature>
<evidence type="ECO:0000256" key="1">
    <source>
        <dbReference type="SAM" id="Coils"/>
    </source>
</evidence>
<gene>
    <name evidence="2" type="ORF">Dthio_PD3099</name>
</gene>
<evidence type="ECO:0000313" key="2">
    <source>
        <dbReference type="EMBL" id="EFI35670.1"/>
    </source>
</evidence>
<dbReference type="AlphaFoldDB" id="D6SLV9"/>
<evidence type="ECO:0008006" key="4">
    <source>
        <dbReference type="Google" id="ProtNLM"/>
    </source>
</evidence>
<keyword evidence="3" id="KW-1185">Reference proteome</keyword>
<dbReference type="RefSeq" id="WP_008868799.1">
    <property type="nucleotide sequence ID" value="NZ_ACJN02000001.1"/>
</dbReference>
<evidence type="ECO:0000313" key="3">
    <source>
        <dbReference type="Proteomes" id="UP000005496"/>
    </source>
</evidence>
<name>D6SLV9_9BACT</name>
<dbReference type="Gene3D" id="6.10.280.50">
    <property type="match status" value="1"/>
</dbReference>
<dbReference type="InterPro" id="IPR038444">
    <property type="entry name" value="DUF465_sf"/>
</dbReference>
<comment type="caution">
    <text evidence="2">The sequence shown here is derived from an EMBL/GenBank/DDBJ whole genome shotgun (WGS) entry which is preliminary data.</text>
</comment>
<proteinExistence type="predicted"/>
<reference evidence="2" key="1">
    <citation type="submission" date="2010-05" db="EMBL/GenBank/DDBJ databases">
        <title>The draft genome of Desulfonatronospira thiodismutans ASO3-1.</title>
        <authorList>
            <consortium name="US DOE Joint Genome Institute (JGI-PGF)"/>
            <person name="Lucas S."/>
            <person name="Copeland A."/>
            <person name="Lapidus A."/>
            <person name="Cheng J.-F."/>
            <person name="Bruce D."/>
            <person name="Goodwin L."/>
            <person name="Pitluck S."/>
            <person name="Chertkov O."/>
            <person name="Brettin T."/>
            <person name="Detter J.C."/>
            <person name="Han C."/>
            <person name="Land M.L."/>
            <person name="Hauser L."/>
            <person name="Kyrpides N."/>
            <person name="Mikhailova N."/>
            <person name="Muyzer G."/>
            <person name="Woyke T."/>
        </authorList>
    </citation>
    <scope>NUCLEOTIDE SEQUENCE [LARGE SCALE GENOMIC DNA]</scope>
    <source>
        <strain evidence="2">ASO3-1</strain>
    </source>
</reference>
<dbReference type="EMBL" id="ACJN02000001">
    <property type="protein sequence ID" value="EFI35670.1"/>
    <property type="molecule type" value="Genomic_DNA"/>
</dbReference>
<organism evidence="2 3">
    <name type="scientific">Desulfonatronospira thiodismutans ASO3-1</name>
    <dbReference type="NCBI Taxonomy" id="555779"/>
    <lineage>
        <taxon>Bacteria</taxon>
        <taxon>Pseudomonadati</taxon>
        <taxon>Thermodesulfobacteriota</taxon>
        <taxon>Desulfovibrionia</taxon>
        <taxon>Desulfovibrionales</taxon>
        <taxon>Desulfonatronovibrionaceae</taxon>
        <taxon>Desulfonatronospira</taxon>
    </lineage>
</organism>